<accession>A0ABM5UVT7</accession>
<evidence type="ECO:0000256" key="1">
    <source>
        <dbReference type="SAM" id="SignalP"/>
    </source>
</evidence>
<feature type="signal peptide" evidence="1">
    <location>
        <begin position="1"/>
        <end position="18"/>
    </location>
</feature>
<dbReference type="Proteomes" id="UP000063965">
    <property type="component" value="Chromosome"/>
</dbReference>
<name>A0ABM5UVT7_9COXI</name>
<dbReference type="EMBL" id="CP011126">
    <property type="protein sequence ID" value="AKQ34032.1"/>
    <property type="molecule type" value="Genomic_DNA"/>
</dbReference>
<protein>
    <submittedName>
        <fullName evidence="2">Uncharacterized protein</fullName>
    </submittedName>
</protein>
<evidence type="ECO:0000313" key="3">
    <source>
        <dbReference type="Proteomes" id="UP000063965"/>
    </source>
</evidence>
<keyword evidence="1" id="KW-0732">Signal</keyword>
<keyword evidence="3" id="KW-1185">Reference proteome</keyword>
<sequence>MKKKICFFSLLITGGVLAQPERLLLICPQLKERVCRSSQTVKNADGKLWTLVIQNGTSAKFGISKCER</sequence>
<gene>
    <name evidence="2" type="ORF">CleRT_15840</name>
</gene>
<proteinExistence type="predicted"/>
<feature type="chain" id="PRO_5046532088" evidence="1">
    <location>
        <begin position="19"/>
        <end position="68"/>
    </location>
</feature>
<evidence type="ECO:0000313" key="2">
    <source>
        <dbReference type="EMBL" id="AKQ34032.1"/>
    </source>
</evidence>
<organism evidence="2 3">
    <name type="scientific">Candidatus Coxiella mudrowiae</name>
    <dbReference type="NCBI Taxonomy" id="2054173"/>
    <lineage>
        <taxon>Bacteria</taxon>
        <taxon>Pseudomonadati</taxon>
        <taxon>Pseudomonadota</taxon>
        <taxon>Gammaproteobacteria</taxon>
        <taxon>Legionellales</taxon>
        <taxon>Coxiellaceae</taxon>
        <taxon>Coxiella</taxon>
    </lineage>
</organism>
<reference evidence="2 3" key="1">
    <citation type="journal article" date="2015" name="Genome Biol. Evol.">
        <title>Distinctive Genome Reduction Rates Revealed by Genomic Analyses of Two Coxiella-Like Endosymbionts in Ticks.</title>
        <authorList>
            <person name="Gottlieb Y."/>
            <person name="Lalzar I."/>
            <person name="Klasson L."/>
        </authorList>
    </citation>
    <scope>NUCLEOTIDE SEQUENCE [LARGE SCALE GENOMIC DNA]</scope>
    <source>
        <strain evidence="2 3">CRt</strain>
    </source>
</reference>